<proteinExistence type="predicted"/>
<dbReference type="GO" id="GO:0019814">
    <property type="term" value="C:immunoglobulin complex"/>
    <property type="evidence" value="ECO:0007669"/>
    <property type="project" value="UniProtKB-KW"/>
</dbReference>
<dbReference type="InParanoid" id="A0A7N4NJ16"/>
<keyword evidence="7" id="KW-1185">Reference proteome</keyword>
<dbReference type="AlphaFoldDB" id="A0A7N4NJ16"/>
<evidence type="ECO:0000256" key="3">
    <source>
        <dbReference type="ARBA" id="ARBA00043265"/>
    </source>
</evidence>
<feature type="domain" description="Ig-like" evidence="5">
    <location>
        <begin position="35"/>
        <end position="118"/>
    </location>
</feature>
<dbReference type="SUPFAM" id="SSF48726">
    <property type="entry name" value="Immunoglobulin"/>
    <property type="match status" value="1"/>
</dbReference>
<accession>A0A7N4NJ16</accession>
<dbReference type="InterPro" id="IPR013106">
    <property type="entry name" value="Ig_V-set"/>
</dbReference>
<feature type="signal peptide" evidence="4">
    <location>
        <begin position="1"/>
        <end position="19"/>
    </location>
</feature>
<dbReference type="GeneTree" id="ENSGT00940000164663"/>
<dbReference type="PANTHER" id="PTHR23266">
    <property type="entry name" value="IMMUNOGLOBULIN HEAVY CHAIN"/>
    <property type="match status" value="1"/>
</dbReference>
<evidence type="ECO:0000259" key="5">
    <source>
        <dbReference type="PROSITE" id="PS50835"/>
    </source>
</evidence>
<dbReference type="GO" id="GO:0002250">
    <property type="term" value="P:adaptive immune response"/>
    <property type="evidence" value="ECO:0007669"/>
    <property type="project" value="UniProtKB-KW"/>
</dbReference>
<keyword evidence="1" id="KW-0391">Immunity</keyword>
<organism evidence="6 7">
    <name type="scientific">Sarcophilus harrisii</name>
    <name type="common">Tasmanian devil</name>
    <name type="synonym">Sarcophilus laniarius</name>
    <dbReference type="NCBI Taxonomy" id="9305"/>
    <lineage>
        <taxon>Eukaryota</taxon>
        <taxon>Metazoa</taxon>
        <taxon>Chordata</taxon>
        <taxon>Craniata</taxon>
        <taxon>Vertebrata</taxon>
        <taxon>Euteleostomi</taxon>
        <taxon>Mammalia</taxon>
        <taxon>Metatheria</taxon>
        <taxon>Dasyuromorphia</taxon>
        <taxon>Dasyuridae</taxon>
        <taxon>Sarcophilus</taxon>
    </lineage>
</organism>
<evidence type="ECO:0000256" key="1">
    <source>
        <dbReference type="ARBA" id="ARBA00022859"/>
    </source>
</evidence>
<keyword evidence="2" id="KW-1064">Adaptive immunity</keyword>
<dbReference type="PROSITE" id="PS50835">
    <property type="entry name" value="IG_LIKE"/>
    <property type="match status" value="1"/>
</dbReference>
<dbReference type="InterPro" id="IPR013783">
    <property type="entry name" value="Ig-like_fold"/>
</dbReference>
<evidence type="ECO:0000256" key="4">
    <source>
        <dbReference type="SAM" id="SignalP"/>
    </source>
</evidence>
<keyword evidence="3" id="KW-1280">Immunoglobulin</keyword>
<reference evidence="6" key="2">
    <citation type="submission" date="2025-08" db="UniProtKB">
        <authorList>
            <consortium name="Ensembl"/>
        </authorList>
    </citation>
    <scope>IDENTIFICATION</scope>
</reference>
<dbReference type="Pfam" id="PF07686">
    <property type="entry name" value="V-set"/>
    <property type="match status" value="1"/>
</dbReference>
<reference evidence="6" key="3">
    <citation type="submission" date="2025-09" db="UniProtKB">
        <authorList>
            <consortium name="Ensembl"/>
        </authorList>
    </citation>
    <scope>IDENTIFICATION</scope>
</reference>
<dbReference type="InterPro" id="IPR007110">
    <property type="entry name" value="Ig-like_dom"/>
</dbReference>
<protein>
    <recommendedName>
        <fullName evidence="5">Ig-like domain-containing protein</fullName>
    </recommendedName>
</protein>
<dbReference type="Gene3D" id="2.60.40.10">
    <property type="entry name" value="Immunoglobulins"/>
    <property type="match status" value="1"/>
</dbReference>
<dbReference type="Ensembl" id="ENSSHAT00000035986.1">
    <property type="protein sequence ID" value="ENSSHAP00000023150.1"/>
    <property type="gene ID" value="ENSSHAG00000029628.1"/>
</dbReference>
<dbReference type="InterPro" id="IPR050199">
    <property type="entry name" value="IgHV"/>
</dbReference>
<feature type="chain" id="PRO_5029724113" description="Ig-like domain-containing protein" evidence="4">
    <location>
        <begin position="20"/>
        <end position="118"/>
    </location>
</feature>
<keyword evidence="4" id="KW-0732">Signal</keyword>
<dbReference type="Proteomes" id="UP000007648">
    <property type="component" value="Unassembled WGS sequence"/>
</dbReference>
<dbReference type="SMART" id="SM00406">
    <property type="entry name" value="IGv"/>
    <property type="match status" value="1"/>
</dbReference>
<dbReference type="FunFam" id="2.60.40.10:FF:002198">
    <property type="entry name" value="Immunoglobulin heavy variable 5-2"/>
    <property type="match status" value="1"/>
</dbReference>
<sequence length="118" mass="13142">MGFGLKGIFILAILQGVHCDNVQLLESGGDLRHPGESLCLSCKVSGFTLSSYDMHWIRQAPGKGLEWISVIWYDGDTNYADSVKGRFTISRDNSNSMVHLQMNSLKVEDTALYVQETQ</sequence>
<dbReference type="GO" id="GO:0005576">
    <property type="term" value="C:extracellular region"/>
    <property type="evidence" value="ECO:0007669"/>
    <property type="project" value="UniProtKB-ARBA"/>
</dbReference>
<evidence type="ECO:0000313" key="6">
    <source>
        <dbReference type="Ensembl" id="ENSSHAP00000023150.1"/>
    </source>
</evidence>
<name>A0A7N4NJ16_SARHA</name>
<reference evidence="6 7" key="1">
    <citation type="journal article" date="2011" name="Proc. Natl. Acad. Sci. U.S.A.">
        <title>Genetic diversity and population structure of the endangered marsupial Sarcophilus harrisii (Tasmanian devil).</title>
        <authorList>
            <person name="Miller W."/>
            <person name="Hayes V.M."/>
            <person name="Ratan A."/>
            <person name="Petersen D.C."/>
            <person name="Wittekindt N.E."/>
            <person name="Miller J."/>
            <person name="Walenz B."/>
            <person name="Knight J."/>
            <person name="Qi J."/>
            <person name="Zhao F."/>
            <person name="Wang Q."/>
            <person name="Bedoya-Reina O.C."/>
            <person name="Katiyar N."/>
            <person name="Tomsho L.P."/>
            <person name="Kasson L.M."/>
            <person name="Hardie R.A."/>
            <person name="Woodbridge P."/>
            <person name="Tindall E.A."/>
            <person name="Bertelsen M.F."/>
            <person name="Dixon D."/>
            <person name="Pyecroft S."/>
            <person name="Helgen K.M."/>
            <person name="Lesk A.M."/>
            <person name="Pringle T.H."/>
            <person name="Patterson N."/>
            <person name="Zhang Y."/>
            <person name="Kreiss A."/>
            <person name="Woods G.M."/>
            <person name="Jones M.E."/>
            <person name="Schuster S.C."/>
        </authorList>
    </citation>
    <scope>NUCLEOTIDE SEQUENCE [LARGE SCALE GENOMIC DNA]</scope>
</reference>
<dbReference type="InterPro" id="IPR036179">
    <property type="entry name" value="Ig-like_dom_sf"/>
</dbReference>
<evidence type="ECO:0000256" key="2">
    <source>
        <dbReference type="ARBA" id="ARBA00023130"/>
    </source>
</evidence>
<evidence type="ECO:0000313" key="7">
    <source>
        <dbReference type="Proteomes" id="UP000007648"/>
    </source>
</evidence>